<keyword evidence="1" id="KW-0902">Two-component regulatory system</keyword>
<evidence type="ECO:0000259" key="3">
    <source>
        <dbReference type="PROSITE" id="PS50930"/>
    </source>
</evidence>
<organism evidence="4 5">
    <name type="scientific">Microbulbifer echini</name>
    <dbReference type="NCBI Taxonomy" id="1529067"/>
    <lineage>
        <taxon>Bacteria</taxon>
        <taxon>Pseudomonadati</taxon>
        <taxon>Pseudomonadota</taxon>
        <taxon>Gammaproteobacteria</taxon>
        <taxon>Cellvibrionales</taxon>
        <taxon>Microbulbiferaceae</taxon>
        <taxon>Microbulbifer</taxon>
    </lineage>
</organism>
<dbReference type="PIRSF" id="PIRSF031767">
    <property type="entry name" value="MHYE_LytTR"/>
    <property type="match status" value="1"/>
</dbReference>
<reference evidence="4 5" key="1">
    <citation type="submission" date="2024-08" db="EMBL/GenBank/DDBJ databases">
        <authorList>
            <person name="Ishaq N."/>
        </authorList>
    </citation>
    <scope>NUCLEOTIDE SEQUENCE [LARGE SCALE GENOMIC DNA]</scope>
    <source>
        <strain evidence="4 5">JCM 30400</strain>
    </source>
</reference>
<dbReference type="Proteomes" id="UP001569414">
    <property type="component" value="Unassembled WGS sequence"/>
</dbReference>
<dbReference type="Gene3D" id="2.40.50.1020">
    <property type="entry name" value="LytTr DNA-binding domain"/>
    <property type="match status" value="1"/>
</dbReference>
<dbReference type="InterPro" id="IPR012379">
    <property type="entry name" value="LytTR_MHYE"/>
</dbReference>
<accession>A0ABV4NQV3</accession>
<dbReference type="SMART" id="SM00850">
    <property type="entry name" value="LytTR"/>
    <property type="match status" value="1"/>
</dbReference>
<name>A0ABV4NQV3_9GAMM</name>
<dbReference type="InterPro" id="IPR007492">
    <property type="entry name" value="LytTR_DNA-bd_dom"/>
</dbReference>
<dbReference type="Pfam" id="PF04397">
    <property type="entry name" value="LytTR"/>
    <property type="match status" value="1"/>
</dbReference>
<sequence>MNGKQLLLKFYTGRELMTVQMYLAHRRWFEMGFWALFFLVQWWAQFTVVYLEHRNGESGFEAWEFLVWEGTSILSVAMLLPLLLVWDRRFPLSQGRVWRHLAIHLQLTLPWSLLHVISMVAMRTGIYQLRGGTYDFGNWPVEFFYEYLKDFRTYGSLLSAVYLYRFLLIRMQGEARMLQLPDEGQPVEPVERPERLLVKKLGKEFLVNVRDIEWVEAAGNYVNLHLGDRIYPLRDTMTKLLERLDPEAFVRVHRSFIVRLDSIAEIEPLDSGDARVYLKGGRQIPVSRRYRDQLRAQLAPA</sequence>
<feature type="transmembrane region" description="Helical" evidence="2">
    <location>
        <begin position="107"/>
        <end position="126"/>
    </location>
</feature>
<feature type="transmembrane region" description="Helical" evidence="2">
    <location>
        <begin position="28"/>
        <end position="45"/>
    </location>
</feature>
<evidence type="ECO:0000256" key="1">
    <source>
        <dbReference type="ARBA" id="ARBA00023012"/>
    </source>
</evidence>
<dbReference type="EMBL" id="JBGMEL010000016">
    <property type="protein sequence ID" value="MFA0791903.1"/>
    <property type="molecule type" value="Genomic_DNA"/>
</dbReference>
<comment type="caution">
    <text evidence="4">The sequence shown here is derived from an EMBL/GenBank/DDBJ whole genome shotgun (WGS) entry which is preliminary data.</text>
</comment>
<evidence type="ECO:0000256" key="2">
    <source>
        <dbReference type="SAM" id="Phobius"/>
    </source>
</evidence>
<keyword evidence="2" id="KW-1133">Transmembrane helix</keyword>
<dbReference type="PROSITE" id="PS50930">
    <property type="entry name" value="HTH_LYTTR"/>
    <property type="match status" value="1"/>
</dbReference>
<feature type="transmembrane region" description="Helical" evidence="2">
    <location>
        <begin position="65"/>
        <end position="86"/>
    </location>
</feature>
<protein>
    <submittedName>
        <fullName evidence="4">LytR/AlgR family response regulator transcription factor</fullName>
    </submittedName>
</protein>
<feature type="transmembrane region" description="Helical" evidence="2">
    <location>
        <begin position="151"/>
        <end position="168"/>
    </location>
</feature>
<feature type="domain" description="HTH LytTR-type" evidence="3">
    <location>
        <begin position="196"/>
        <end position="300"/>
    </location>
</feature>
<dbReference type="InterPro" id="IPR046947">
    <property type="entry name" value="LytR-like"/>
</dbReference>
<evidence type="ECO:0000313" key="5">
    <source>
        <dbReference type="Proteomes" id="UP001569414"/>
    </source>
</evidence>
<proteinExistence type="predicted"/>
<dbReference type="PANTHER" id="PTHR37299:SF1">
    <property type="entry name" value="STAGE 0 SPORULATION PROTEIN A HOMOLOG"/>
    <property type="match status" value="1"/>
</dbReference>
<evidence type="ECO:0000313" key="4">
    <source>
        <dbReference type="EMBL" id="MFA0791903.1"/>
    </source>
</evidence>
<dbReference type="RefSeq" id="WP_371844339.1">
    <property type="nucleotide sequence ID" value="NZ_JBGMEL010000016.1"/>
</dbReference>
<gene>
    <name evidence="4" type="ORF">ACCI51_15240</name>
</gene>
<keyword evidence="2" id="KW-0472">Membrane</keyword>
<keyword evidence="2" id="KW-0812">Transmembrane</keyword>
<dbReference type="PANTHER" id="PTHR37299">
    <property type="entry name" value="TRANSCRIPTIONAL REGULATOR-RELATED"/>
    <property type="match status" value="1"/>
</dbReference>
<keyword evidence="5" id="KW-1185">Reference proteome</keyword>